<dbReference type="InterPro" id="IPR047867">
    <property type="entry name" value="Ribosomal_uL22_bac/org-type"/>
</dbReference>
<accession>A0A1E3PLN6</accession>
<proteinExistence type="inferred from homology"/>
<evidence type="ECO:0000256" key="2">
    <source>
        <dbReference type="ARBA" id="ARBA00022980"/>
    </source>
</evidence>
<dbReference type="Proteomes" id="UP000095009">
    <property type="component" value="Unassembled WGS sequence"/>
</dbReference>
<dbReference type="GO" id="GO:0006412">
    <property type="term" value="P:translation"/>
    <property type="evidence" value="ECO:0007669"/>
    <property type="project" value="InterPro"/>
</dbReference>
<evidence type="ECO:0000256" key="5">
    <source>
        <dbReference type="SAM" id="MobiDB-lite"/>
    </source>
</evidence>
<evidence type="ECO:0000313" key="6">
    <source>
        <dbReference type="EMBL" id="ODQ66104.1"/>
    </source>
</evidence>
<keyword evidence="7" id="KW-1185">Reference proteome</keyword>
<dbReference type="GO" id="GO:0003735">
    <property type="term" value="F:structural constituent of ribosome"/>
    <property type="evidence" value="ECO:0007669"/>
    <property type="project" value="InterPro"/>
</dbReference>
<dbReference type="AlphaFoldDB" id="A0A1E3PLN6"/>
<dbReference type="InterPro" id="IPR001063">
    <property type="entry name" value="Ribosomal_uL22"/>
</dbReference>
<evidence type="ECO:0000256" key="4">
    <source>
        <dbReference type="RuleBase" id="RU004005"/>
    </source>
</evidence>
<protein>
    <submittedName>
        <fullName evidence="6">Ribosomal protein L22</fullName>
    </submittedName>
</protein>
<evidence type="ECO:0000256" key="3">
    <source>
        <dbReference type="ARBA" id="ARBA00023274"/>
    </source>
</evidence>
<sequence>MLSTRFKLLSLASHTLQPIKITTRNFRSFPSSLNKNKGSLFGDISEYNKEDSRLAKQLEHQNFEEDNVEKRSKQRISSAKPEDDKLLQEMLHPIGKTVEQLYLSPLKRELYKKAIQTGGYDQNKVITLDDGRKFKLKLSKRELEFLEPSLYVQSYRIKSSIKKAVLVLRMLRGMNVSDAVTQCHFNRKNVSRDIGTMLQRGLDDAKAMGMDIKGLYIDQLWVGSDGEWQKQLDPKARGRVGIIEHPYVHVKAILKTKETKTRIAQEKIKKLESTKPKVPLPSKKISQFSGPFYKW</sequence>
<reference evidence="6 7" key="1">
    <citation type="journal article" date="2016" name="Proc. Natl. Acad. Sci. U.S.A.">
        <title>Comparative genomics of biotechnologically important yeasts.</title>
        <authorList>
            <person name="Riley R."/>
            <person name="Haridas S."/>
            <person name="Wolfe K.H."/>
            <person name="Lopes M.R."/>
            <person name="Hittinger C.T."/>
            <person name="Goeker M."/>
            <person name="Salamov A.A."/>
            <person name="Wisecaver J.H."/>
            <person name="Long T.M."/>
            <person name="Calvey C.H."/>
            <person name="Aerts A.L."/>
            <person name="Barry K.W."/>
            <person name="Choi C."/>
            <person name="Clum A."/>
            <person name="Coughlan A.Y."/>
            <person name="Deshpande S."/>
            <person name="Douglass A.P."/>
            <person name="Hanson S.J."/>
            <person name="Klenk H.-P."/>
            <person name="LaButti K.M."/>
            <person name="Lapidus A."/>
            <person name="Lindquist E.A."/>
            <person name="Lipzen A.M."/>
            <person name="Meier-Kolthoff J.P."/>
            <person name="Ohm R.A."/>
            <person name="Otillar R.P."/>
            <person name="Pangilinan J.L."/>
            <person name="Peng Y."/>
            <person name="Rokas A."/>
            <person name="Rosa C.A."/>
            <person name="Scheuner C."/>
            <person name="Sibirny A.A."/>
            <person name="Slot J.C."/>
            <person name="Stielow J.B."/>
            <person name="Sun H."/>
            <person name="Kurtzman C.P."/>
            <person name="Blackwell M."/>
            <person name="Grigoriev I.V."/>
            <person name="Jeffries T.W."/>
        </authorList>
    </citation>
    <scope>NUCLEOTIDE SEQUENCE [LARGE SCALE GENOMIC DNA]</scope>
    <source>
        <strain evidence="6 7">DSM 6958</strain>
    </source>
</reference>
<dbReference type="PANTHER" id="PTHR13501">
    <property type="entry name" value="CHLOROPLAST 50S RIBOSOMAL PROTEIN L22-RELATED"/>
    <property type="match status" value="1"/>
</dbReference>
<dbReference type="PANTHER" id="PTHR13501:SF8">
    <property type="entry name" value="LARGE RIBOSOMAL SUBUNIT PROTEIN UL22M"/>
    <property type="match status" value="1"/>
</dbReference>
<keyword evidence="2 4" id="KW-0689">Ribosomal protein</keyword>
<dbReference type="OrthoDB" id="416470at2759"/>
<organism evidence="6 7">
    <name type="scientific">Nadsonia fulvescens var. elongata DSM 6958</name>
    <dbReference type="NCBI Taxonomy" id="857566"/>
    <lineage>
        <taxon>Eukaryota</taxon>
        <taxon>Fungi</taxon>
        <taxon>Dikarya</taxon>
        <taxon>Ascomycota</taxon>
        <taxon>Saccharomycotina</taxon>
        <taxon>Dipodascomycetes</taxon>
        <taxon>Dipodascales</taxon>
        <taxon>Dipodascales incertae sedis</taxon>
        <taxon>Nadsonia</taxon>
    </lineage>
</organism>
<dbReference type="GO" id="GO:0005762">
    <property type="term" value="C:mitochondrial large ribosomal subunit"/>
    <property type="evidence" value="ECO:0007669"/>
    <property type="project" value="TreeGrafter"/>
</dbReference>
<dbReference type="Gene3D" id="3.90.470.10">
    <property type="entry name" value="Ribosomal protein L22/L17"/>
    <property type="match status" value="1"/>
</dbReference>
<feature type="region of interest" description="Disordered" evidence="5">
    <location>
        <begin position="63"/>
        <end position="82"/>
    </location>
</feature>
<dbReference type="EMBL" id="KV454409">
    <property type="protein sequence ID" value="ODQ66104.1"/>
    <property type="molecule type" value="Genomic_DNA"/>
</dbReference>
<comment type="similarity">
    <text evidence="1 4">Belongs to the universal ribosomal protein uL22 family.</text>
</comment>
<keyword evidence="3 4" id="KW-0687">Ribonucleoprotein</keyword>
<dbReference type="Pfam" id="PF00237">
    <property type="entry name" value="Ribosomal_L22"/>
    <property type="match status" value="1"/>
</dbReference>
<dbReference type="STRING" id="857566.A0A1E3PLN6"/>
<gene>
    <name evidence="6" type="ORF">NADFUDRAFT_82965</name>
</gene>
<evidence type="ECO:0000313" key="7">
    <source>
        <dbReference type="Proteomes" id="UP000095009"/>
    </source>
</evidence>
<dbReference type="InterPro" id="IPR036394">
    <property type="entry name" value="Ribosomal_uL22_sf"/>
</dbReference>
<evidence type="ECO:0000256" key="1">
    <source>
        <dbReference type="ARBA" id="ARBA00009451"/>
    </source>
</evidence>
<dbReference type="SUPFAM" id="SSF54843">
    <property type="entry name" value="Ribosomal protein L22"/>
    <property type="match status" value="1"/>
</dbReference>
<name>A0A1E3PLN6_9ASCO</name>